<sequence length="251" mass="26084">MTTAPHLLGNLTWQELHTRPLVLVPLGSTEQHGPHLPIDTDTVVAAALAVALAGAIAEETPQGVVVAPAVSYGASGEHQSFPGTTSIGLEALRILVVELVRSLSTWAGPVILVNGHGGNVSALSAAVQQLIAEKHDVAWLPCTPRNGDLHAGKAETSLMLHLQPESVRAAKCGAGDKRSLAEILPLLQAGGVGSVSPSGVLGDPTDATADEGRKIFHEMVVDSQHRCLHGRTNIHGMLTLQNNPASTWVSA</sequence>
<dbReference type="InterPro" id="IPR003785">
    <property type="entry name" value="Creatininase/forma_Hydrolase"/>
</dbReference>
<proteinExistence type="predicted"/>
<dbReference type="EMBL" id="JAHOPC010000015">
    <property type="protein sequence ID" value="MBU8868517.1"/>
    <property type="molecule type" value="Genomic_DNA"/>
</dbReference>
<accession>A0ABS6IAY5</accession>
<dbReference type="NCBIfam" id="TIGR03964">
    <property type="entry name" value="mycofact_creat"/>
    <property type="match status" value="1"/>
</dbReference>
<dbReference type="Pfam" id="PF02633">
    <property type="entry name" value="Creatininase"/>
    <property type="match status" value="1"/>
</dbReference>
<comment type="caution">
    <text evidence="1">The sequence shown here is derived from an EMBL/GenBank/DDBJ whole genome shotgun (WGS) entry which is preliminary data.</text>
</comment>
<evidence type="ECO:0000313" key="2">
    <source>
        <dbReference type="Proteomes" id="UP000824166"/>
    </source>
</evidence>
<keyword evidence="2" id="KW-1185">Reference proteome</keyword>
<dbReference type="PANTHER" id="PTHR35005:SF1">
    <property type="entry name" value="2-AMINO-5-FORMYLAMINO-6-RIBOSYLAMINOPYRIMIDIN-4(3H)-ONE 5'-MONOPHOSPHATE DEFORMYLASE"/>
    <property type="match status" value="1"/>
</dbReference>
<dbReference type="Proteomes" id="UP000824166">
    <property type="component" value="Unassembled WGS sequence"/>
</dbReference>
<name>A0ABS6IAY5_9MICC</name>
<reference evidence="1 2" key="1">
    <citation type="submission" date="2021-06" db="EMBL/GenBank/DDBJ databases">
        <authorList>
            <person name="Jeong J.W."/>
        </authorList>
    </citation>
    <scope>NUCLEOTIDE SEQUENCE [LARGE SCALE GENOMIC DNA]</scope>
    <source>
        <strain evidence="1 2">MMS21-TAE1-1</strain>
    </source>
</reference>
<evidence type="ECO:0000313" key="1">
    <source>
        <dbReference type="EMBL" id="MBU8868517.1"/>
    </source>
</evidence>
<dbReference type="RefSeq" id="WP_216926639.1">
    <property type="nucleotide sequence ID" value="NZ_JAHOPC010000015.1"/>
</dbReference>
<protein>
    <submittedName>
        <fullName evidence="1">Mycofactocin biosynthesis peptidyl-dipeptidase MftE</fullName>
    </submittedName>
</protein>
<organism evidence="1 2">
    <name type="scientific">Paenarthrobacter aromaticivorans</name>
    <dbReference type="NCBI Taxonomy" id="2849150"/>
    <lineage>
        <taxon>Bacteria</taxon>
        <taxon>Bacillati</taxon>
        <taxon>Actinomycetota</taxon>
        <taxon>Actinomycetes</taxon>
        <taxon>Micrococcales</taxon>
        <taxon>Micrococcaceae</taxon>
        <taxon>Paenarthrobacter</taxon>
    </lineage>
</organism>
<dbReference type="PANTHER" id="PTHR35005">
    <property type="entry name" value="3-DEHYDRO-SCYLLO-INOSOSE HYDROLASE"/>
    <property type="match status" value="1"/>
</dbReference>
<gene>
    <name evidence="1" type="primary">mftE</name>
    <name evidence="1" type="ORF">KSW38_19665</name>
</gene>
<dbReference type="InterPro" id="IPR023871">
    <property type="entry name" value="MftE"/>
</dbReference>